<dbReference type="GO" id="GO:0000155">
    <property type="term" value="F:phosphorelay sensor kinase activity"/>
    <property type="evidence" value="ECO:0007669"/>
    <property type="project" value="InterPro"/>
</dbReference>
<keyword evidence="4" id="KW-0808">Transferase</keyword>
<comment type="catalytic activity">
    <reaction evidence="1">
        <text>ATP + protein L-histidine = ADP + protein N-phospho-L-histidine.</text>
        <dbReference type="EC" id="2.7.13.3"/>
    </reaction>
</comment>
<feature type="modified residue" description="4-aspartylphosphate" evidence="6">
    <location>
        <position position="368"/>
    </location>
</feature>
<dbReference type="SUPFAM" id="SSF47226">
    <property type="entry name" value="Histidine-containing phosphotransfer domain, HPT domain"/>
    <property type="match status" value="1"/>
</dbReference>
<dbReference type="EMBL" id="JAPDRN010000119">
    <property type="protein sequence ID" value="KAJ9620820.1"/>
    <property type="molecule type" value="Genomic_DNA"/>
</dbReference>
<dbReference type="SUPFAM" id="SSF55874">
    <property type="entry name" value="ATPase domain of HSP90 chaperone/DNA topoisomerase II/histidine kinase"/>
    <property type="match status" value="1"/>
</dbReference>
<feature type="modified residue" description="4-aspartylphosphate" evidence="6">
    <location>
        <position position="1098"/>
    </location>
</feature>
<comment type="caution">
    <text evidence="9">The sequence shown here is derived from an EMBL/GenBank/DDBJ whole genome shotgun (WGS) entry which is preliminary data.</text>
</comment>
<dbReference type="SMART" id="SM00388">
    <property type="entry name" value="HisKA"/>
    <property type="match status" value="1"/>
</dbReference>
<dbReference type="InterPro" id="IPR036890">
    <property type="entry name" value="HATPase_C_sf"/>
</dbReference>
<dbReference type="Pfam" id="PF00512">
    <property type="entry name" value="HisKA"/>
    <property type="match status" value="1"/>
</dbReference>
<evidence type="ECO:0000259" key="7">
    <source>
        <dbReference type="PROSITE" id="PS50109"/>
    </source>
</evidence>
<dbReference type="PRINTS" id="PR00344">
    <property type="entry name" value="BCTRLSENSOR"/>
</dbReference>
<dbReference type="CDD" id="cd16922">
    <property type="entry name" value="HATPase_EvgS-ArcB-TorS-like"/>
    <property type="match status" value="1"/>
</dbReference>
<dbReference type="InterPro" id="IPR001789">
    <property type="entry name" value="Sig_transdc_resp-reg_receiver"/>
</dbReference>
<dbReference type="Pfam" id="PF00072">
    <property type="entry name" value="Response_reg"/>
    <property type="match status" value="2"/>
</dbReference>
<evidence type="ECO:0000256" key="6">
    <source>
        <dbReference type="PROSITE-ProRule" id="PRU00169"/>
    </source>
</evidence>
<evidence type="ECO:0000256" key="1">
    <source>
        <dbReference type="ARBA" id="ARBA00000085"/>
    </source>
</evidence>
<dbReference type="SMART" id="SM00387">
    <property type="entry name" value="HATPase_c"/>
    <property type="match status" value="1"/>
</dbReference>
<dbReference type="Gene3D" id="3.40.50.2300">
    <property type="match status" value="2"/>
</dbReference>
<dbReference type="CDD" id="cd00082">
    <property type="entry name" value="HisKA"/>
    <property type="match status" value="1"/>
</dbReference>
<dbReference type="PROSITE" id="PS50110">
    <property type="entry name" value="RESPONSE_REGULATORY"/>
    <property type="match status" value="2"/>
</dbReference>
<dbReference type="GO" id="GO:0009927">
    <property type="term" value="F:histidine phosphotransfer kinase activity"/>
    <property type="evidence" value="ECO:0007669"/>
    <property type="project" value="TreeGrafter"/>
</dbReference>
<proteinExistence type="predicted"/>
<dbReference type="Gene3D" id="3.30.565.10">
    <property type="entry name" value="Histidine kinase-like ATPase, C-terminal domain"/>
    <property type="match status" value="1"/>
</dbReference>
<dbReference type="InterPro" id="IPR036641">
    <property type="entry name" value="HPT_dom_sf"/>
</dbReference>
<dbReference type="PANTHER" id="PTHR43047">
    <property type="entry name" value="TWO-COMPONENT HISTIDINE PROTEIN KINASE"/>
    <property type="match status" value="1"/>
</dbReference>
<evidence type="ECO:0000256" key="4">
    <source>
        <dbReference type="ARBA" id="ARBA00022679"/>
    </source>
</evidence>
<dbReference type="SUPFAM" id="SSF53850">
    <property type="entry name" value="Periplasmic binding protein-like II"/>
    <property type="match status" value="1"/>
</dbReference>
<dbReference type="Gene3D" id="1.20.120.160">
    <property type="entry name" value="HPT domain"/>
    <property type="match status" value="1"/>
</dbReference>
<dbReference type="InterPro" id="IPR011006">
    <property type="entry name" value="CheY-like_superfamily"/>
</dbReference>
<evidence type="ECO:0000256" key="2">
    <source>
        <dbReference type="ARBA" id="ARBA00012438"/>
    </source>
</evidence>
<dbReference type="InterPro" id="IPR058245">
    <property type="entry name" value="NreC/VraR/RcsB-like_REC"/>
</dbReference>
<name>A0AA38XT56_9EURO</name>
<sequence length="1268" mass="136176">MAAGTTPFNCDQYRWPNHPHPGMKPLCDGLEANTLQGESRQAGRPKPSTEVVALPAQGTDAAKRSGMACIGGQAMRRLSNGWEQGYQGGASLVTILAAAGGLFLWIKDQRALAIEKNRAMLANAWTNEGDVNGTDYRFMDICFSNSDGDIIGSMSSPQTEVIYDLAVDVGWRSSTVKILELRGNSIVEIGEASIKVTGNNNRLKWRIRSGGIPKIIPEETILPIDRLDFGPAQHTQLARACGRNSEVGGRIRLLHRAHAVSLPTQDFNFYQLRSRKSLKNRTFSMLDATAAPEWAPRHSALTTLLRMNGFPAPRRLRLALLDDHDVVRRGTAFHLGNDSRFEIVASHSDSQAFVLALQQCHADVAIIDITLAPGDISGAELVQHLRQALPRVTLLGFAGQNSVAIINHLLDAGISGFVGKSEPLAELSEAVVRVSQGLCRIPPSCKLLTPCDALSRNEREREDRQHAEDCRAAQAGAAQRRGDLRHAAAAGGPVTALFKRVRNCLLLALLTLLPCTSAGDIRHGEWAAGREVRVAAGPTLHPAPEDAADPEVLQTLAHGYAALVARHSGLTFIEVPFPSTLAAMAAVCEGRADLVLAMGADDGAHLPCPSLAPSRSFHGGASVLAGRIGERLPRRFADLGTLRIAAVEGGPYPAWLAQHHPAVPVLPHPSMRAALAAVDAGIADAAIGLESTAGAIARRHFSHSLRLQTVDADFSTQLHLLARREDQALLDRIEVALDDITIEEHAQLLQRWARQTLPAALGQKVREGLDGTALWLLPAAALLLAFPLLSARRLRQQQGLDQKQAQMTGMISHEVRNSAQAVMASIDLLGQAPLPAGQRELVAAAATASQTLRGLLNRTLDFSRLASGTFRPKQVPCNVPALCTQALQAITPLAQKKALSLHLRAPQMPFPMMATDPDCLRQLLDNLLGNAVKFTDVGGVELRLQLDAPTKNASLLIEVIDSGIGIAPAQMSTLFEPFRQADAGRQRGGSGLGLSICRTLAEAMGGTLDVHSVHGRGSRFILRLPVRQVQEDAPATVAASALPRLAGMRILLAEDHALTRQVIAAQLRRWGATVQEAANAEDALTAQRQAPCPLVMLDIGLPGMDGYALARQLRLHEAEGAPRARLIALSAFTGDDHTLRCQVAGIDAVLLKPLQADALLQALGQPVPGRAVESTARELVAAYEEDIDRELQCLHEAIARCDAAQLRHHAHRLQGVLQMLNAGGMDARAGELWELGDRVPPSWGDARQLLAELRTWRGSRGSRAAPAP</sequence>
<dbReference type="AlphaFoldDB" id="A0AA38XT56"/>
<keyword evidence="3 6" id="KW-0597">Phosphoprotein</keyword>
<dbReference type="InterPro" id="IPR004358">
    <property type="entry name" value="Sig_transdc_His_kin-like_C"/>
</dbReference>
<feature type="domain" description="Response regulatory" evidence="8">
    <location>
        <begin position="1049"/>
        <end position="1167"/>
    </location>
</feature>
<dbReference type="InterPro" id="IPR003594">
    <property type="entry name" value="HATPase_dom"/>
</dbReference>
<reference evidence="9" key="1">
    <citation type="submission" date="2022-10" db="EMBL/GenBank/DDBJ databases">
        <title>Culturing micro-colonial fungi from biological soil crusts in the Mojave desert and describing Neophaeococcomyces mojavensis, and introducing the new genera and species Taxawa tesnikishii.</title>
        <authorList>
            <person name="Kurbessoian T."/>
            <person name="Stajich J.E."/>
        </authorList>
    </citation>
    <scope>NUCLEOTIDE SEQUENCE</scope>
    <source>
        <strain evidence="9">TK_35</strain>
    </source>
</reference>
<evidence type="ECO:0000256" key="3">
    <source>
        <dbReference type="ARBA" id="ARBA00022553"/>
    </source>
</evidence>
<dbReference type="SMART" id="SM00448">
    <property type="entry name" value="REC"/>
    <property type="match status" value="2"/>
</dbReference>
<dbReference type="EC" id="2.7.13.3" evidence="2"/>
<organism evidence="9">
    <name type="scientific">Knufia peltigerae</name>
    <dbReference type="NCBI Taxonomy" id="1002370"/>
    <lineage>
        <taxon>Eukaryota</taxon>
        <taxon>Fungi</taxon>
        <taxon>Dikarya</taxon>
        <taxon>Ascomycota</taxon>
        <taxon>Pezizomycotina</taxon>
        <taxon>Eurotiomycetes</taxon>
        <taxon>Chaetothyriomycetidae</taxon>
        <taxon>Chaetothyriales</taxon>
        <taxon>Trichomeriaceae</taxon>
        <taxon>Knufia</taxon>
    </lineage>
</organism>
<dbReference type="GO" id="GO:0005886">
    <property type="term" value="C:plasma membrane"/>
    <property type="evidence" value="ECO:0007669"/>
    <property type="project" value="TreeGrafter"/>
</dbReference>
<dbReference type="PANTHER" id="PTHR43047:SF72">
    <property type="entry name" value="OSMOSENSING HISTIDINE PROTEIN KINASE SLN1"/>
    <property type="match status" value="1"/>
</dbReference>
<dbReference type="InterPro" id="IPR005467">
    <property type="entry name" value="His_kinase_dom"/>
</dbReference>
<feature type="domain" description="Histidine kinase" evidence="7">
    <location>
        <begin position="810"/>
        <end position="1028"/>
    </location>
</feature>
<dbReference type="PROSITE" id="PS50109">
    <property type="entry name" value="HIS_KIN"/>
    <property type="match status" value="1"/>
</dbReference>
<dbReference type="Gene3D" id="3.40.190.10">
    <property type="entry name" value="Periplasmic binding protein-like II"/>
    <property type="match status" value="2"/>
</dbReference>
<dbReference type="SUPFAM" id="SSF52172">
    <property type="entry name" value="CheY-like"/>
    <property type="match status" value="2"/>
</dbReference>
<dbReference type="Gene3D" id="1.10.287.130">
    <property type="match status" value="1"/>
</dbReference>
<dbReference type="InterPro" id="IPR003661">
    <property type="entry name" value="HisK_dim/P_dom"/>
</dbReference>
<dbReference type="InterPro" id="IPR036097">
    <property type="entry name" value="HisK_dim/P_sf"/>
</dbReference>
<feature type="domain" description="Response regulatory" evidence="8">
    <location>
        <begin position="317"/>
        <end position="435"/>
    </location>
</feature>
<accession>A0AA38XT56</accession>
<dbReference type="CDD" id="cd17546">
    <property type="entry name" value="REC_hyHK_CKI1_RcsC-like"/>
    <property type="match status" value="1"/>
</dbReference>
<protein>
    <recommendedName>
        <fullName evidence="2">histidine kinase</fullName>
        <ecNumber evidence="2">2.7.13.3</ecNumber>
    </recommendedName>
</protein>
<evidence type="ECO:0000313" key="9">
    <source>
        <dbReference type="EMBL" id="KAJ9620820.1"/>
    </source>
</evidence>
<dbReference type="Pfam" id="PF02518">
    <property type="entry name" value="HATPase_c"/>
    <property type="match status" value="1"/>
</dbReference>
<dbReference type="SUPFAM" id="SSF47384">
    <property type="entry name" value="Homodimeric domain of signal transducing histidine kinase"/>
    <property type="match status" value="1"/>
</dbReference>
<keyword evidence="5" id="KW-0418">Kinase</keyword>
<evidence type="ECO:0000256" key="5">
    <source>
        <dbReference type="ARBA" id="ARBA00022777"/>
    </source>
</evidence>
<evidence type="ECO:0000259" key="8">
    <source>
        <dbReference type="PROSITE" id="PS50110"/>
    </source>
</evidence>
<dbReference type="CDD" id="cd17535">
    <property type="entry name" value="REC_NarL-like"/>
    <property type="match status" value="1"/>
</dbReference>
<gene>
    <name evidence="9" type="ORF">H2204_012130</name>
</gene>